<dbReference type="AlphaFoldDB" id="W6QS63"/>
<feature type="compositionally biased region" description="Basic and acidic residues" evidence="2">
    <location>
        <begin position="7"/>
        <end position="23"/>
    </location>
</feature>
<keyword evidence="6" id="KW-1185">Reference proteome</keyword>
<dbReference type="SMART" id="SM00323">
    <property type="entry name" value="RasGAP"/>
    <property type="match status" value="1"/>
</dbReference>
<dbReference type="Gene3D" id="2.60.40.150">
    <property type="entry name" value="C2 domain"/>
    <property type="match status" value="1"/>
</dbReference>
<evidence type="ECO:0000313" key="5">
    <source>
        <dbReference type="EMBL" id="CDM36954.1"/>
    </source>
</evidence>
<dbReference type="STRING" id="1365484.W6QS63"/>
<dbReference type="CDD" id="cd05137">
    <property type="entry name" value="RasGAP_CLA2_BUD2"/>
    <property type="match status" value="1"/>
</dbReference>
<dbReference type="InterPro" id="IPR000008">
    <property type="entry name" value="C2_dom"/>
</dbReference>
<evidence type="ECO:0000256" key="1">
    <source>
        <dbReference type="ARBA" id="ARBA00022468"/>
    </source>
</evidence>
<dbReference type="Pfam" id="PF00168">
    <property type="entry name" value="C2"/>
    <property type="match status" value="1"/>
</dbReference>
<dbReference type="SMART" id="SM00239">
    <property type="entry name" value="C2"/>
    <property type="match status" value="1"/>
</dbReference>
<feature type="compositionally biased region" description="Low complexity" evidence="2">
    <location>
        <begin position="29"/>
        <end position="41"/>
    </location>
</feature>
<sequence length="1230" mass="138298">MEPENPNADRHGMVYPDSFRETTIRTVTPESQPSVNNSPSSEPEHLTGGALSSARNTVRSRPVEPERRRDFNKHSSAAGEEDSPLEARSQRARSRTTAADEHSDVNPNKTRTRVGSINTASPSQSKVPDDPSSSIGFPSIESPKYNSQTVPRHRLSKVAGLVAGGAQNQDSFGAPLSSAEGTKILQLMKTTCGRMHGILSFRTASTTAWTSGYCAINVATGSLIYQAKGEPALAKTLIPDLRGCRVRTLWDPELQCTYLSVHTFTSGLGIQLRPHVNETFDSWLAALLCWQPIRPKGVQNKMTKPQEVVIGDRRIPERRRNSETASQKDATIIKVGKMLLWDKPSAAGAMPSSGRRVSTYRQSRALSSSWQKVSCTLQENGFFKLYTESDVALLAYVQLSQLSRCAIQQLNSSVLDDEFCIAIYPQYTAHPVSDSNVRPIYLALENRVLFEVWFVLLRAFTIPELYGPVSKGGDRKPESEANEVAVTKDMFRIERFLSLKIVEAKLFRPIEEDTPRSRKASRSHGQPVPSSKVSDYYTEVLLDGEIRGKTAVKYRTMNPFWREDFIFTDLPPVLSQASILVKTLNPTQRDWTLIAHGTYAPNQDVNAVNMLDEIEISANDIVFGRVDLRLEELDAGVDIEKWWPILDNQDQAIGEMFMRARMEETVVLMSDEYSAMSELLHSFTNGLTINMAQLMSSELNHLAEMLLNIYQVSGSTVEWISALVEDEIDGVHKESTTNRLRYTTRIHSTNPQETSQEREVLVRDMGRTATVEANLLFRGNSLLTKALDLHMRRLGKQYLEETVAERLRDIDESDPECEVDPSRIPRQEDLERNWRNLTALTTSVWKSIAGSASRCPPELRRIFRHVRACADDRYGDFLRSVTYSSVSGFLFLRFFCPAILNPKLFGLLKDHPRPRAQRTLTLIAKALQGLANMTTFGNKEPWMEPMNKFLVGHRTEFKDFIDSVCAIPADRPVPIVTPSYTTPIQILGRLPPTSREGFPSLPFLIDHARSFANLIRVWLDVSPERLNELTELDVSLAKFQKEALRLRARTEECLKRAEQAERPSGNLEIKWEALVDSMERPVTFYDESLSKPGTPAPETAVGTAPSSHRNSTGYFPTRPPARHSTDQVPDPEDDTPPSSSSATWDQSRIPFAIPRWSDPRDSTGSSKNSSTYSLEYSDTAKARRASVTKESSSSSKYRFFDFVPAPSRRKAKERDQNQNNHSHEDLRNES</sequence>
<feature type="compositionally biased region" description="Polar residues" evidence="2">
    <location>
        <begin position="105"/>
        <end position="136"/>
    </location>
</feature>
<accession>W6QS63</accession>
<dbReference type="PROSITE" id="PS50004">
    <property type="entry name" value="C2"/>
    <property type="match status" value="1"/>
</dbReference>
<reference evidence="5" key="1">
    <citation type="journal article" date="2014" name="Nat. Commun.">
        <title>Multiple recent horizontal transfers of a large genomic region in cheese making fungi.</title>
        <authorList>
            <person name="Cheeseman K."/>
            <person name="Ropars J."/>
            <person name="Renault P."/>
            <person name="Dupont J."/>
            <person name="Gouzy J."/>
            <person name="Branca A."/>
            <person name="Abraham A.L."/>
            <person name="Ceppi M."/>
            <person name="Conseiller E."/>
            <person name="Debuchy R."/>
            <person name="Malagnac F."/>
            <person name="Goarin A."/>
            <person name="Silar P."/>
            <person name="Lacoste S."/>
            <person name="Sallet E."/>
            <person name="Bensimon A."/>
            <person name="Giraud T."/>
            <person name="Brygoo Y."/>
        </authorList>
    </citation>
    <scope>NUCLEOTIDE SEQUENCE [LARGE SCALE GENOMIC DNA]</scope>
    <source>
        <strain evidence="5">FM164</strain>
    </source>
</reference>
<feature type="compositionally biased region" description="Polar residues" evidence="2">
    <location>
        <begin position="1104"/>
        <end position="1114"/>
    </location>
</feature>
<feature type="region of interest" description="Disordered" evidence="2">
    <location>
        <begin position="1086"/>
        <end position="1230"/>
    </location>
</feature>
<dbReference type="Gene3D" id="1.10.506.10">
    <property type="entry name" value="GTPase Activation - p120gap, domain 1"/>
    <property type="match status" value="1"/>
</dbReference>
<organism evidence="5 6">
    <name type="scientific">Penicillium roqueforti (strain FM164)</name>
    <dbReference type="NCBI Taxonomy" id="1365484"/>
    <lineage>
        <taxon>Eukaryota</taxon>
        <taxon>Fungi</taxon>
        <taxon>Dikarya</taxon>
        <taxon>Ascomycota</taxon>
        <taxon>Pezizomycotina</taxon>
        <taxon>Eurotiomycetes</taxon>
        <taxon>Eurotiomycetidae</taxon>
        <taxon>Eurotiales</taxon>
        <taxon>Aspergillaceae</taxon>
        <taxon>Penicillium</taxon>
    </lineage>
</organism>
<dbReference type="GO" id="GO:0005096">
    <property type="term" value="F:GTPase activator activity"/>
    <property type="evidence" value="ECO:0007669"/>
    <property type="project" value="UniProtKB-KW"/>
</dbReference>
<dbReference type="GO" id="GO:0007165">
    <property type="term" value="P:signal transduction"/>
    <property type="evidence" value="ECO:0007669"/>
    <property type="project" value="UniProtKB-ARBA"/>
</dbReference>
<feature type="domain" description="Ras-GAP" evidence="4">
    <location>
        <begin position="698"/>
        <end position="932"/>
    </location>
</feature>
<evidence type="ECO:0000313" key="6">
    <source>
        <dbReference type="Proteomes" id="UP000030686"/>
    </source>
</evidence>
<dbReference type="PANTHER" id="PTHR10194">
    <property type="entry name" value="RAS GTPASE-ACTIVATING PROTEINS"/>
    <property type="match status" value="1"/>
</dbReference>
<feature type="compositionally biased region" description="Low complexity" evidence="2">
    <location>
        <begin position="1162"/>
        <end position="1173"/>
    </location>
</feature>
<feature type="compositionally biased region" description="Basic and acidic residues" evidence="2">
    <location>
        <begin position="61"/>
        <end position="73"/>
    </location>
</feature>
<name>W6QS63_PENRF</name>
<proteinExistence type="predicted"/>
<feature type="compositionally biased region" description="Basic and acidic residues" evidence="2">
    <location>
        <begin position="1212"/>
        <end position="1230"/>
    </location>
</feature>
<dbReference type="OMA" id="QKDWTLI"/>
<dbReference type="InterPro" id="IPR035892">
    <property type="entry name" value="C2_domain_sf"/>
</dbReference>
<protein>
    <submittedName>
        <fullName evidence="5">C2 calcium-dependent membrane targeting</fullName>
    </submittedName>
</protein>
<dbReference type="OrthoDB" id="775356at2759"/>
<dbReference type="PROSITE" id="PS00509">
    <property type="entry name" value="RAS_GTPASE_ACTIV_1"/>
    <property type="match status" value="1"/>
</dbReference>
<evidence type="ECO:0000259" key="3">
    <source>
        <dbReference type="PROSITE" id="PS50004"/>
    </source>
</evidence>
<keyword evidence="1" id="KW-0343">GTPase activation</keyword>
<dbReference type="PANTHER" id="PTHR10194:SF60">
    <property type="entry name" value="RAS GTPASE-ACTIVATING PROTEIN RASKOL"/>
    <property type="match status" value="1"/>
</dbReference>
<dbReference type="SUPFAM" id="SSF48350">
    <property type="entry name" value="GTPase activation domain, GAP"/>
    <property type="match status" value="1"/>
</dbReference>
<dbReference type="InterPro" id="IPR001936">
    <property type="entry name" value="RasGAP_dom"/>
</dbReference>
<dbReference type="CDD" id="cd00030">
    <property type="entry name" value="C2"/>
    <property type="match status" value="1"/>
</dbReference>
<evidence type="ECO:0000259" key="4">
    <source>
        <dbReference type="PROSITE" id="PS50018"/>
    </source>
</evidence>
<dbReference type="PROSITE" id="PS50018">
    <property type="entry name" value="RAS_GTPASE_ACTIV_2"/>
    <property type="match status" value="1"/>
</dbReference>
<dbReference type="InterPro" id="IPR008936">
    <property type="entry name" value="Rho_GTPase_activation_prot"/>
</dbReference>
<dbReference type="EMBL" id="HG792019">
    <property type="protein sequence ID" value="CDM36954.1"/>
    <property type="molecule type" value="Genomic_DNA"/>
</dbReference>
<dbReference type="Pfam" id="PF00616">
    <property type="entry name" value="RasGAP"/>
    <property type="match status" value="1"/>
</dbReference>
<feature type="region of interest" description="Disordered" evidence="2">
    <location>
        <begin position="1"/>
        <end position="150"/>
    </location>
</feature>
<dbReference type="Proteomes" id="UP000030686">
    <property type="component" value="Unassembled WGS sequence"/>
</dbReference>
<dbReference type="InterPro" id="IPR023152">
    <property type="entry name" value="RasGAP_CS"/>
</dbReference>
<evidence type="ECO:0000256" key="2">
    <source>
        <dbReference type="SAM" id="MobiDB-lite"/>
    </source>
</evidence>
<dbReference type="SUPFAM" id="SSF49562">
    <property type="entry name" value="C2 domain (Calcium/lipid-binding domain, CaLB)"/>
    <property type="match status" value="1"/>
</dbReference>
<feature type="domain" description="C2" evidence="3">
    <location>
        <begin position="478"/>
        <end position="643"/>
    </location>
</feature>
<dbReference type="InterPro" id="IPR039360">
    <property type="entry name" value="Ras_GTPase"/>
</dbReference>
<gene>
    <name evidence="5" type="ORF">PROQFM164_S05g000787</name>
</gene>